<keyword evidence="3" id="KW-0010">Activator</keyword>
<evidence type="ECO:0000256" key="1">
    <source>
        <dbReference type="ARBA" id="ARBA00023015"/>
    </source>
</evidence>
<dbReference type="Gene3D" id="1.10.10.60">
    <property type="entry name" value="Homeodomain-like"/>
    <property type="match status" value="1"/>
</dbReference>
<dbReference type="InterPro" id="IPR020449">
    <property type="entry name" value="Tscrpt_reg_AraC-type_HTH"/>
</dbReference>
<dbReference type="EMBL" id="QJUL01000038">
    <property type="protein sequence ID" value="TBU87446.1"/>
    <property type="molecule type" value="Genomic_DNA"/>
</dbReference>
<dbReference type="Proteomes" id="UP000293172">
    <property type="component" value="Unassembled WGS sequence"/>
</dbReference>
<feature type="domain" description="HTH araC/xylS-type" evidence="5">
    <location>
        <begin position="191"/>
        <end position="289"/>
    </location>
</feature>
<protein>
    <submittedName>
        <fullName evidence="6">AraC family transcriptional regulator</fullName>
    </submittedName>
</protein>
<organism evidence="6 9">
    <name type="scientific">Phytopseudomonas dryadis</name>
    <dbReference type="NCBI Taxonomy" id="2487520"/>
    <lineage>
        <taxon>Bacteria</taxon>
        <taxon>Pseudomonadati</taxon>
        <taxon>Pseudomonadota</taxon>
        <taxon>Gammaproteobacteria</taxon>
        <taxon>Pseudomonadales</taxon>
        <taxon>Pseudomonadaceae</taxon>
        <taxon>Phytopseudomonas</taxon>
    </lineage>
</organism>
<reference evidence="8 9" key="1">
    <citation type="submission" date="2018-06" db="EMBL/GenBank/DDBJ databases">
        <title>Three novel Pseudomonas species isolated from symptomatic oak.</title>
        <authorList>
            <person name="Bueno-Gonzalez V."/>
            <person name="Brady C."/>
        </authorList>
    </citation>
    <scope>NUCLEOTIDE SEQUENCE [LARGE SCALE GENOMIC DNA]</scope>
    <source>
        <strain evidence="7 8">P26B</strain>
        <strain evidence="6 9">P6B</strain>
    </source>
</reference>
<dbReference type="PROSITE" id="PS01124">
    <property type="entry name" value="HTH_ARAC_FAMILY_2"/>
    <property type="match status" value="1"/>
</dbReference>
<evidence type="ECO:0000259" key="5">
    <source>
        <dbReference type="PROSITE" id="PS01124"/>
    </source>
</evidence>
<accession>A0A4Q9QWH7</accession>
<dbReference type="InterPro" id="IPR014710">
    <property type="entry name" value="RmlC-like_jellyroll"/>
</dbReference>
<dbReference type="PRINTS" id="PR00032">
    <property type="entry name" value="HTHARAC"/>
</dbReference>
<dbReference type="Pfam" id="PF12833">
    <property type="entry name" value="HTH_18"/>
    <property type="match status" value="1"/>
</dbReference>
<keyword evidence="2" id="KW-0238">DNA-binding</keyword>
<dbReference type="EMBL" id="QJUM01000025">
    <property type="protein sequence ID" value="TBV02258.1"/>
    <property type="molecule type" value="Genomic_DNA"/>
</dbReference>
<evidence type="ECO:0000313" key="6">
    <source>
        <dbReference type="EMBL" id="TBU87446.1"/>
    </source>
</evidence>
<dbReference type="PANTHER" id="PTHR43280">
    <property type="entry name" value="ARAC-FAMILY TRANSCRIPTIONAL REGULATOR"/>
    <property type="match status" value="1"/>
</dbReference>
<evidence type="ECO:0000313" key="8">
    <source>
        <dbReference type="Proteomes" id="UP000291334"/>
    </source>
</evidence>
<dbReference type="InterPro" id="IPR003313">
    <property type="entry name" value="AraC-bd"/>
</dbReference>
<dbReference type="SMART" id="SM00342">
    <property type="entry name" value="HTH_ARAC"/>
    <property type="match status" value="1"/>
</dbReference>
<dbReference type="Gene3D" id="2.60.120.10">
    <property type="entry name" value="Jelly Rolls"/>
    <property type="match status" value="1"/>
</dbReference>
<dbReference type="SUPFAM" id="SSF51215">
    <property type="entry name" value="Regulatory protein AraC"/>
    <property type="match status" value="1"/>
</dbReference>
<dbReference type="InterPro" id="IPR018060">
    <property type="entry name" value="HTH_AraC"/>
</dbReference>
<dbReference type="AlphaFoldDB" id="A0A4Q9QWH7"/>
<keyword evidence="1" id="KW-0805">Transcription regulation</keyword>
<dbReference type="PANTHER" id="PTHR43280:SF32">
    <property type="entry name" value="TRANSCRIPTIONAL REGULATORY PROTEIN"/>
    <property type="match status" value="1"/>
</dbReference>
<evidence type="ECO:0000256" key="3">
    <source>
        <dbReference type="ARBA" id="ARBA00023159"/>
    </source>
</evidence>
<dbReference type="InterPro" id="IPR037923">
    <property type="entry name" value="HTH-like"/>
</dbReference>
<name>A0A4Q9QWH7_9GAMM</name>
<comment type="caution">
    <text evidence="6">The sequence shown here is derived from an EMBL/GenBank/DDBJ whole genome shotgun (WGS) entry which is preliminary data.</text>
</comment>
<keyword evidence="8" id="KW-1185">Reference proteome</keyword>
<dbReference type="GO" id="GO:0003700">
    <property type="term" value="F:DNA-binding transcription factor activity"/>
    <property type="evidence" value="ECO:0007669"/>
    <property type="project" value="InterPro"/>
</dbReference>
<evidence type="ECO:0000313" key="7">
    <source>
        <dbReference type="EMBL" id="TBV02258.1"/>
    </source>
</evidence>
<dbReference type="RefSeq" id="WP_131176681.1">
    <property type="nucleotide sequence ID" value="NZ_QJUL01000038.1"/>
</dbReference>
<dbReference type="GO" id="GO:0043565">
    <property type="term" value="F:sequence-specific DNA binding"/>
    <property type="evidence" value="ECO:0007669"/>
    <property type="project" value="InterPro"/>
</dbReference>
<dbReference type="Pfam" id="PF02311">
    <property type="entry name" value="AraC_binding"/>
    <property type="match status" value="1"/>
</dbReference>
<keyword evidence="4" id="KW-0804">Transcription</keyword>
<dbReference type="OrthoDB" id="1050625at2"/>
<dbReference type="SUPFAM" id="SSF46689">
    <property type="entry name" value="Homeodomain-like"/>
    <property type="match status" value="1"/>
</dbReference>
<gene>
    <name evidence="7" type="ORF">DNK34_19325</name>
    <name evidence="6" type="ORF">DNK44_20445</name>
</gene>
<evidence type="ECO:0000256" key="4">
    <source>
        <dbReference type="ARBA" id="ARBA00023163"/>
    </source>
</evidence>
<dbReference type="InterPro" id="IPR009057">
    <property type="entry name" value="Homeodomain-like_sf"/>
</dbReference>
<sequence length="298" mass="34371">MYACNCCSIPTYKIRDFGDSVKSATFDFARMQHRMNILPYPHRHDFFHVIWVTQGSGTHVIDSVRYCVKPNTLFFMMPGQIHDFELSDDTAGYNLNFSAEYFLLNMRNDVAISDIPFFRMADPIQALYLTDEVAIQLQRVIDRIEEEYRGERTGYHDIIRSYLHIFFLHAARLISVTDIQDHASPNIVLARRFRKLLEKEPITLVSAGRFASMLHITERRLSEATKVAEGLTATEVIQHRLALEAKRLLAHSEFNIATVATRLGFDDPAYFSRFFRKKVGLSPSEFKRSLHADEALNA</sequence>
<dbReference type="Proteomes" id="UP000291334">
    <property type="component" value="Unassembled WGS sequence"/>
</dbReference>
<proteinExistence type="predicted"/>
<evidence type="ECO:0000256" key="2">
    <source>
        <dbReference type="ARBA" id="ARBA00023125"/>
    </source>
</evidence>
<evidence type="ECO:0000313" key="9">
    <source>
        <dbReference type="Proteomes" id="UP000293172"/>
    </source>
</evidence>